<evidence type="ECO:0000313" key="1">
    <source>
        <dbReference type="EMBL" id="MCI71766.1"/>
    </source>
</evidence>
<evidence type="ECO:0000313" key="2">
    <source>
        <dbReference type="Proteomes" id="UP000265520"/>
    </source>
</evidence>
<comment type="caution">
    <text evidence="1">The sequence shown here is derived from an EMBL/GenBank/DDBJ whole genome shotgun (WGS) entry which is preliminary data.</text>
</comment>
<accession>A0A392UH52</accession>
<keyword evidence="2" id="KW-1185">Reference proteome</keyword>
<feature type="non-terminal residue" evidence="1">
    <location>
        <position position="1"/>
    </location>
</feature>
<dbReference type="AlphaFoldDB" id="A0A392UH52"/>
<name>A0A392UH52_9FABA</name>
<dbReference type="EMBL" id="LXQA010803433">
    <property type="protein sequence ID" value="MCI71766.1"/>
    <property type="molecule type" value="Genomic_DNA"/>
</dbReference>
<sequence length="27" mass="2592">TFGAAGAPLWNPGGVLCSKVGFTGQGV</sequence>
<reference evidence="1 2" key="1">
    <citation type="journal article" date="2018" name="Front. Plant Sci.">
        <title>Red Clover (Trifolium pratense) and Zigzag Clover (T. medium) - A Picture of Genomic Similarities and Differences.</title>
        <authorList>
            <person name="Dluhosova J."/>
            <person name="Istvanek J."/>
            <person name="Nedelnik J."/>
            <person name="Repkova J."/>
        </authorList>
    </citation>
    <scope>NUCLEOTIDE SEQUENCE [LARGE SCALE GENOMIC DNA]</scope>
    <source>
        <strain evidence="2">cv. 10/8</strain>
        <tissue evidence="1">Leaf</tissue>
    </source>
</reference>
<organism evidence="1 2">
    <name type="scientific">Trifolium medium</name>
    <dbReference type="NCBI Taxonomy" id="97028"/>
    <lineage>
        <taxon>Eukaryota</taxon>
        <taxon>Viridiplantae</taxon>
        <taxon>Streptophyta</taxon>
        <taxon>Embryophyta</taxon>
        <taxon>Tracheophyta</taxon>
        <taxon>Spermatophyta</taxon>
        <taxon>Magnoliopsida</taxon>
        <taxon>eudicotyledons</taxon>
        <taxon>Gunneridae</taxon>
        <taxon>Pentapetalae</taxon>
        <taxon>rosids</taxon>
        <taxon>fabids</taxon>
        <taxon>Fabales</taxon>
        <taxon>Fabaceae</taxon>
        <taxon>Papilionoideae</taxon>
        <taxon>50 kb inversion clade</taxon>
        <taxon>NPAAA clade</taxon>
        <taxon>Hologalegina</taxon>
        <taxon>IRL clade</taxon>
        <taxon>Trifolieae</taxon>
        <taxon>Trifolium</taxon>
    </lineage>
</organism>
<protein>
    <submittedName>
        <fullName evidence="1">Uncharacterized protein</fullName>
    </submittedName>
</protein>
<proteinExistence type="predicted"/>
<dbReference type="Proteomes" id="UP000265520">
    <property type="component" value="Unassembled WGS sequence"/>
</dbReference>